<dbReference type="Proteomes" id="UP001314170">
    <property type="component" value="Unassembled WGS sequence"/>
</dbReference>
<reference evidence="1 2" key="1">
    <citation type="submission" date="2024-01" db="EMBL/GenBank/DDBJ databases">
        <authorList>
            <person name="Waweru B."/>
        </authorList>
    </citation>
    <scope>NUCLEOTIDE SEQUENCE [LARGE SCALE GENOMIC DNA]</scope>
</reference>
<dbReference type="EMBL" id="CAWUPB010000351">
    <property type="protein sequence ID" value="CAK7324486.1"/>
    <property type="molecule type" value="Genomic_DNA"/>
</dbReference>
<sequence>VQMDGYAVSFRAPGTAFLSIYGELLKLDAVETGEKSHLDYRLLVSVCTTSIIRKPGAFSLPQKHILVVLMSE</sequence>
<dbReference type="AlphaFoldDB" id="A0AAV1QWW7"/>
<name>A0AAV1QWW7_9ROSI</name>
<organism evidence="1 2">
    <name type="scientific">Dovyalis caffra</name>
    <dbReference type="NCBI Taxonomy" id="77055"/>
    <lineage>
        <taxon>Eukaryota</taxon>
        <taxon>Viridiplantae</taxon>
        <taxon>Streptophyta</taxon>
        <taxon>Embryophyta</taxon>
        <taxon>Tracheophyta</taxon>
        <taxon>Spermatophyta</taxon>
        <taxon>Magnoliopsida</taxon>
        <taxon>eudicotyledons</taxon>
        <taxon>Gunneridae</taxon>
        <taxon>Pentapetalae</taxon>
        <taxon>rosids</taxon>
        <taxon>fabids</taxon>
        <taxon>Malpighiales</taxon>
        <taxon>Salicaceae</taxon>
        <taxon>Flacourtieae</taxon>
        <taxon>Dovyalis</taxon>
    </lineage>
</organism>
<proteinExistence type="predicted"/>
<protein>
    <submittedName>
        <fullName evidence="1">Uncharacterized protein</fullName>
    </submittedName>
</protein>
<keyword evidence="2" id="KW-1185">Reference proteome</keyword>
<evidence type="ECO:0000313" key="1">
    <source>
        <dbReference type="EMBL" id="CAK7324486.1"/>
    </source>
</evidence>
<evidence type="ECO:0000313" key="2">
    <source>
        <dbReference type="Proteomes" id="UP001314170"/>
    </source>
</evidence>
<comment type="caution">
    <text evidence="1">The sequence shown here is derived from an EMBL/GenBank/DDBJ whole genome shotgun (WGS) entry which is preliminary data.</text>
</comment>
<accession>A0AAV1QWW7</accession>
<feature type="non-terminal residue" evidence="1">
    <location>
        <position position="1"/>
    </location>
</feature>
<gene>
    <name evidence="1" type="ORF">DCAF_LOCUS2133</name>
</gene>